<gene>
    <name evidence="8" type="ORF">GCM10022228_01930</name>
</gene>
<accession>A0ABP7L5F3</accession>
<dbReference type="CDD" id="cd16327">
    <property type="entry name" value="RseB"/>
    <property type="match status" value="1"/>
</dbReference>
<dbReference type="InterPro" id="IPR005588">
    <property type="entry name" value="MucB_RseB"/>
</dbReference>
<dbReference type="EMBL" id="BAAAZT010000009">
    <property type="protein sequence ID" value="GAA3894354.1"/>
    <property type="molecule type" value="Genomic_DNA"/>
</dbReference>
<feature type="domain" description="MucB/RseB C-terminal" evidence="7">
    <location>
        <begin position="238"/>
        <end position="332"/>
    </location>
</feature>
<keyword evidence="3 5" id="KW-0732">Signal</keyword>
<keyword evidence="9" id="KW-1185">Reference proteome</keyword>
<evidence type="ECO:0000259" key="7">
    <source>
        <dbReference type="Pfam" id="PF17188"/>
    </source>
</evidence>
<comment type="subcellular location">
    <subcellularLocation>
        <location evidence="1">Periplasm</location>
    </subcellularLocation>
</comment>
<dbReference type="PANTHER" id="PTHR38782:SF1">
    <property type="entry name" value="SIGMA-E FACTOR REGULATORY PROTEIN RSEB"/>
    <property type="match status" value="1"/>
</dbReference>
<dbReference type="InterPro" id="IPR033434">
    <property type="entry name" value="MucB/RseB_N"/>
</dbReference>
<dbReference type="Gene3D" id="2.50.20.10">
    <property type="entry name" value="Lipoprotein localisation LolA/LolB/LppX"/>
    <property type="match status" value="1"/>
</dbReference>
<evidence type="ECO:0000256" key="3">
    <source>
        <dbReference type="ARBA" id="ARBA00022729"/>
    </source>
</evidence>
<protein>
    <recommendedName>
        <fullName evidence="10">Negative regulator for alginate biosynthesis MucB</fullName>
    </recommendedName>
</protein>
<evidence type="ECO:0000256" key="4">
    <source>
        <dbReference type="ARBA" id="ARBA00022764"/>
    </source>
</evidence>
<dbReference type="Gene3D" id="3.30.200.100">
    <property type="entry name" value="MucB/RseB, C-terminal domain"/>
    <property type="match status" value="1"/>
</dbReference>
<sequence>MRRTACKRLAPALFSAAGGGALALLAASVFAAPEGPAASPSDRNGPGATTLACSTLGGEAPQTPVGWLTESLKASHCYRFQARAVAIDALNVRTLALSHRIQDGVRQQVIQHLDGPSVNVERHARAGLWGWPSAQPGQSESAAPMPRRWAEHVASVYDIALARDERVAGREAVRLTFTPQSGNRYRHQWWLDQQTGLLLKHVLRDDSDVILETFQITRLQTPTRYARDVSVTPPEQKAGPNWQVGWLPGGMVEQPNTLRNARANRTSRLYSDGLATVSVFVESPAAATLATGVHRLGASAIAVERHAGDHPWQVIAIGEVPPELLGRIARSVTRSDAPSPDAAGNP</sequence>
<proteinExistence type="inferred from homology"/>
<evidence type="ECO:0000313" key="9">
    <source>
        <dbReference type="Proteomes" id="UP001500133"/>
    </source>
</evidence>
<feature type="chain" id="PRO_5047240625" description="Negative regulator for alginate biosynthesis MucB" evidence="5">
    <location>
        <begin position="32"/>
        <end position="346"/>
    </location>
</feature>
<comment type="caution">
    <text evidence="8">The sequence shown here is derived from an EMBL/GenBank/DDBJ whole genome shotgun (WGS) entry which is preliminary data.</text>
</comment>
<dbReference type="InterPro" id="IPR033436">
    <property type="entry name" value="MucB/RseB_C"/>
</dbReference>
<evidence type="ECO:0008006" key="10">
    <source>
        <dbReference type="Google" id="ProtNLM"/>
    </source>
</evidence>
<reference evidence="9" key="1">
    <citation type="journal article" date="2019" name="Int. J. Syst. Evol. Microbiol.">
        <title>The Global Catalogue of Microorganisms (GCM) 10K type strain sequencing project: providing services to taxonomists for standard genome sequencing and annotation.</title>
        <authorList>
            <consortium name="The Broad Institute Genomics Platform"/>
            <consortium name="The Broad Institute Genome Sequencing Center for Infectious Disease"/>
            <person name="Wu L."/>
            <person name="Ma J."/>
        </authorList>
    </citation>
    <scope>NUCLEOTIDE SEQUENCE [LARGE SCALE GENOMIC DNA]</scope>
    <source>
        <strain evidence="9">JCM 16914</strain>
    </source>
</reference>
<dbReference type="Proteomes" id="UP001500133">
    <property type="component" value="Unassembled WGS sequence"/>
</dbReference>
<dbReference type="InterPro" id="IPR038484">
    <property type="entry name" value="MucB/RseB_C_sf"/>
</dbReference>
<evidence type="ECO:0000313" key="8">
    <source>
        <dbReference type="EMBL" id="GAA3894354.1"/>
    </source>
</evidence>
<evidence type="ECO:0000256" key="1">
    <source>
        <dbReference type="ARBA" id="ARBA00004418"/>
    </source>
</evidence>
<keyword evidence="4" id="KW-0574">Periplasm</keyword>
<evidence type="ECO:0000259" key="6">
    <source>
        <dbReference type="Pfam" id="PF03888"/>
    </source>
</evidence>
<evidence type="ECO:0000256" key="2">
    <source>
        <dbReference type="ARBA" id="ARBA00008150"/>
    </source>
</evidence>
<comment type="similarity">
    <text evidence="2">Belongs to the RseB family.</text>
</comment>
<evidence type="ECO:0000256" key="5">
    <source>
        <dbReference type="SAM" id="SignalP"/>
    </source>
</evidence>
<dbReference type="Pfam" id="PF03888">
    <property type="entry name" value="MucB_RseB"/>
    <property type="match status" value="1"/>
</dbReference>
<feature type="domain" description="MucB/RseB N-terminal" evidence="6">
    <location>
        <begin position="66"/>
        <end position="224"/>
    </location>
</feature>
<organism evidence="8 9">
    <name type="scientific">Halomonas cibimaris</name>
    <dbReference type="NCBI Taxonomy" id="657012"/>
    <lineage>
        <taxon>Bacteria</taxon>
        <taxon>Pseudomonadati</taxon>
        <taxon>Pseudomonadota</taxon>
        <taxon>Gammaproteobacteria</taxon>
        <taxon>Oceanospirillales</taxon>
        <taxon>Halomonadaceae</taxon>
        <taxon>Halomonas</taxon>
    </lineage>
</organism>
<dbReference type="PANTHER" id="PTHR38782">
    <property type="match status" value="1"/>
</dbReference>
<dbReference type="RefSeq" id="WP_344701391.1">
    <property type="nucleotide sequence ID" value="NZ_BAAAZT010000009.1"/>
</dbReference>
<name>A0ABP7L5F3_9GAMM</name>
<feature type="signal peptide" evidence="5">
    <location>
        <begin position="1"/>
        <end position="31"/>
    </location>
</feature>
<dbReference type="Pfam" id="PF17188">
    <property type="entry name" value="MucB_RseB_C"/>
    <property type="match status" value="1"/>
</dbReference>